<evidence type="ECO:0000313" key="3">
    <source>
        <dbReference type="WBParaSite" id="maker-unitig_24044-snap-gene-0.2-mRNA-1"/>
    </source>
</evidence>
<protein>
    <submittedName>
        <fullName evidence="3">Uncharacterized protein</fullName>
    </submittedName>
</protein>
<evidence type="ECO:0000313" key="2">
    <source>
        <dbReference type="Proteomes" id="UP000095280"/>
    </source>
</evidence>
<reference evidence="3" key="1">
    <citation type="submission" date="2016-11" db="UniProtKB">
        <authorList>
            <consortium name="WormBaseParasite"/>
        </authorList>
    </citation>
    <scope>IDENTIFICATION</scope>
</reference>
<dbReference type="AlphaFoldDB" id="A0A1I8F810"/>
<accession>A0A1I8F810</accession>
<dbReference type="Proteomes" id="UP000095280">
    <property type="component" value="Unplaced"/>
</dbReference>
<evidence type="ECO:0000256" key="1">
    <source>
        <dbReference type="SAM" id="MobiDB-lite"/>
    </source>
</evidence>
<keyword evidence="2" id="KW-1185">Reference proteome</keyword>
<name>A0A1I8F810_9PLAT</name>
<dbReference type="WBParaSite" id="maker-unitig_24044-snap-gene-0.2-mRNA-1">
    <property type="protein sequence ID" value="maker-unitig_24044-snap-gene-0.2-mRNA-1"/>
    <property type="gene ID" value="maker-unitig_24044-snap-gene-0.2"/>
</dbReference>
<proteinExistence type="predicted"/>
<feature type="region of interest" description="Disordered" evidence="1">
    <location>
        <begin position="1"/>
        <end position="21"/>
    </location>
</feature>
<organism evidence="2 3">
    <name type="scientific">Macrostomum lignano</name>
    <dbReference type="NCBI Taxonomy" id="282301"/>
    <lineage>
        <taxon>Eukaryota</taxon>
        <taxon>Metazoa</taxon>
        <taxon>Spiralia</taxon>
        <taxon>Lophotrochozoa</taxon>
        <taxon>Platyhelminthes</taxon>
        <taxon>Rhabditophora</taxon>
        <taxon>Macrostomorpha</taxon>
        <taxon>Macrostomida</taxon>
        <taxon>Macrostomidae</taxon>
        <taxon>Macrostomum</taxon>
    </lineage>
</organism>
<sequence length="21" mass="2366">MASSSDDSNFILGRRRSNRVP</sequence>